<comment type="subunit">
    <text evidence="12">Interacts with the Sec translocase complex via SecD. Specifically interacts with transmembrane segments of nascent integral membrane proteins during membrane integration.</text>
</comment>
<keyword evidence="20" id="KW-1185">Reference proteome</keyword>
<keyword evidence="9 17" id="KW-0472">Membrane</keyword>
<evidence type="ECO:0000256" key="4">
    <source>
        <dbReference type="ARBA" id="ARBA00022448"/>
    </source>
</evidence>
<evidence type="ECO:0000313" key="19">
    <source>
        <dbReference type="EMBL" id="SJZ74977.1"/>
    </source>
</evidence>
<evidence type="ECO:0000256" key="11">
    <source>
        <dbReference type="ARBA" id="ARBA00025034"/>
    </source>
</evidence>
<evidence type="ECO:0000256" key="3">
    <source>
        <dbReference type="ARBA" id="ARBA00015325"/>
    </source>
</evidence>
<feature type="domain" description="Membrane insertase YidC/Oxa/ALB C-terminal" evidence="18">
    <location>
        <begin position="35"/>
        <end position="237"/>
    </location>
</feature>
<dbReference type="Pfam" id="PF02096">
    <property type="entry name" value="60KD_IMP"/>
    <property type="match status" value="1"/>
</dbReference>
<dbReference type="AlphaFoldDB" id="A0A1T4N7E2"/>
<feature type="transmembrane region" description="Helical" evidence="17">
    <location>
        <begin position="98"/>
        <end position="122"/>
    </location>
</feature>
<keyword evidence="10" id="KW-0143">Chaperone</keyword>
<evidence type="ECO:0000256" key="13">
    <source>
        <dbReference type="ARBA" id="ARBA00031538"/>
    </source>
</evidence>
<dbReference type="NCBIfam" id="TIGR03592">
    <property type="entry name" value="yidC_oxa1_cterm"/>
    <property type="match status" value="1"/>
</dbReference>
<dbReference type="PANTHER" id="PTHR12428:SF65">
    <property type="entry name" value="CYTOCHROME C OXIDASE ASSEMBLY PROTEIN COX18, MITOCHONDRIAL"/>
    <property type="match status" value="1"/>
</dbReference>
<evidence type="ECO:0000256" key="1">
    <source>
        <dbReference type="ARBA" id="ARBA00004651"/>
    </source>
</evidence>
<evidence type="ECO:0000256" key="10">
    <source>
        <dbReference type="ARBA" id="ARBA00023186"/>
    </source>
</evidence>
<organism evidence="19 20">
    <name type="scientific">Marinactinospora thermotolerans DSM 45154</name>
    <dbReference type="NCBI Taxonomy" id="1122192"/>
    <lineage>
        <taxon>Bacteria</taxon>
        <taxon>Bacillati</taxon>
        <taxon>Actinomycetota</taxon>
        <taxon>Actinomycetes</taxon>
        <taxon>Streptosporangiales</taxon>
        <taxon>Nocardiopsidaceae</taxon>
        <taxon>Marinactinospora</taxon>
    </lineage>
</organism>
<comment type="function">
    <text evidence="11">Required for the insertion and/or proper folding and/or complex formation of integral membrane proteins into the membrane. Involved in integration of membrane proteins that insert both dependently and independently of the Sec translocase complex, as well as at least some lipoproteins. Aids folding of multispanning membrane proteins.</text>
</comment>
<evidence type="ECO:0000256" key="2">
    <source>
        <dbReference type="ARBA" id="ARBA00010527"/>
    </source>
</evidence>
<evidence type="ECO:0000256" key="5">
    <source>
        <dbReference type="ARBA" id="ARBA00022475"/>
    </source>
</evidence>
<evidence type="ECO:0000313" key="20">
    <source>
        <dbReference type="Proteomes" id="UP000190637"/>
    </source>
</evidence>
<keyword evidence="4" id="KW-0813">Transport</keyword>
<comment type="similarity">
    <text evidence="2">Belongs to the OXA1/ALB3/YidC family. Type 1 subfamily.</text>
</comment>
<keyword evidence="8 17" id="KW-1133">Transmembrane helix</keyword>
<reference evidence="19 20" key="1">
    <citation type="submission" date="2017-02" db="EMBL/GenBank/DDBJ databases">
        <authorList>
            <person name="Peterson S.W."/>
        </authorList>
    </citation>
    <scope>NUCLEOTIDE SEQUENCE [LARGE SCALE GENOMIC DNA]</scope>
    <source>
        <strain evidence="19 20">DSM 45154</strain>
    </source>
</reference>
<feature type="transmembrane region" description="Helical" evidence="17">
    <location>
        <begin position="194"/>
        <end position="214"/>
    </location>
</feature>
<protein>
    <recommendedName>
        <fullName evidence="3">Membrane protein insertase YidC</fullName>
    </recommendedName>
    <alternativeName>
        <fullName evidence="15">Foldase YidC</fullName>
    </alternativeName>
    <alternativeName>
        <fullName evidence="14">Membrane integrase YidC</fullName>
    </alternativeName>
    <alternativeName>
        <fullName evidence="13">Membrane protein YidC</fullName>
    </alternativeName>
</protein>
<feature type="transmembrane region" description="Helical" evidence="17">
    <location>
        <begin position="33"/>
        <end position="55"/>
    </location>
</feature>
<accession>A0A1T4N7E2</accession>
<keyword evidence="7" id="KW-0653">Protein transport</keyword>
<dbReference type="InterPro" id="IPR047196">
    <property type="entry name" value="YidC_ALB_C"/>
</dbReference>
<comment type="subcellular location">
    <subcellularLocation>
        <location evidence="1">Cell membrane</location>
        <topology evidence="1">Multi-pass membrane protein</topology>
    </subcellularLocation>
    <subcellularLocation>
        <location evidence="16">Membrane</location>
        <topology evidence="16">Multi-pass membrane protein</topology>
    </subcellularLocation>
</comment>
<evidence type="ECO:0000256" key="17">
    <source>
        <dbReference type="SAM" id="Phobius"/>
    </source>
</evidence>
<evidence type="ECO:0000256" key="7">
    <source>
        <dbReference type="ARBA" id="ARBA00022927"/>
    </source>
</evidence>
<dbReference type="Proteomes" id="UP000190637">
    <property type="component" value="Unassembled WGS sequence"/>
</dbReference>
<evidence type="ECO:0000256" key="14">
    <source>
        <dbReference type="ARBA" id="ARBA00033245"/>
    </source>
</evidence>
<feature type="transmembrane region" description="Helical" evidence="17">
    <location>
        <begin position="149"/>
        <end position="173"/>
    </location>
</feature>
<dbReference type="GO" id="GO:0051205">
    <property type="term" value="P:protein insertion into membrane"/>
    <property type="evidence" value="ECO:0007669"/>
    <property type="project" value="TreeGrafter"/>
</dbReference>
<name>A0A1T4N7E2_9ACTN</name>
<dbReference type="GO" id="GO:0005886">
    <property type="term" value="C:plasma membrane"/>
    <property type="evidence" value="ECO:0007669"/>
    <property type="project" value="UniProtKB-SubCell"/>
</dbReference>
<evidence type="ECO:0000256" key="15">
    <source>
        <dbReference type="ARBA" id="ARBA00033342"/>
    </source>
</evidence>
<evidence type="ECO:0000256" key="6">
    <source>
        <dbReference type="ARBA" id="ARBA00022692"/>
    </source>
</evidence>
<evidence type="ECO:0000256" key="8">
    <source>
        <dbReference type="ARBA" id="ARBA00022989"/>
    </source>
</evidence>
<dbReference type="GO" id="GO:0015031">
    <property type="term" value="P:protein transport"/>
    <property type="evidence" value="ECO:0007669"/>
    <property type="project" value="UniProtKB-KW"/>
</dbReference>
<sequence length="242" mass="25791">MYSIPPIAAAIGFAAILLTTLTGVLTPVFGAAAAGAAVICLTILVRLLVLPLGYLQVRAEKTRERLAPKVRALQARHGSDPERLSTEMMRLYTEEKTSPLAGCLPMLAQTPVFIVLYGLFIVPEVGGRPNELLARTFGGVPLGALPGEVLAAGGSGLWVFGVVALVIAAGAWASRQWLTLPAMRRAEQSGQEQLPGMSVMTYLPFITVVVTMFVPLAAGLYLAATTVWTVAERLVLRRLVRV</sequence>
<dbReference type="PANTHER" id="PTHR12428">
    <property type="entry name" value="OXA1"/>
    <property type="match status" value="1"/>
</dbReference>
<keyword evidence="5" id="KW-1003">Cell membrane</keyword>
<evidence type="ECO:0000259" key="18">
    <source>
        <dbReference type="Pfam" id="PF02096"/>
    </source>
</evidence>
<evidence type="ECO:0000256" key="12">
    <source>
        <dbReference type="ARBA" id="ARBA00026028"/>
    </source>
</evidence>
<gene>
    <name evidence="19" type="ORF">SAMN02745673_01304</name>
</gene>
<dbReference type="InterPro" id="IPR001708">
    <property type="entry name" value="YidC/ALB3/OXA1/COX18"/>
</dbReference>
<dbReference type="STRING" id="1122192.SAMN02745673_01304"/>
<dbReference type="RefSeq" id="WP_144389995.1">
    <property type="nucleotide sequence ID" value="NZ_FUWS01000003.1"/>
</dbReference>
<dbReference type="OrthoDB" id="9780552at2"/>
<keyword evidence="6 16" id="KW-0812">Transmembrane</keyword>
<evidence type="ECO:0000256" key="9">
    <source>
        <dbReference type="ARBA" id="ARBA00023136"/>
    </source>
</evidence>
<dbReference type="InterPro" id="IPR028055">
    <property type="entry name" value="YidC/Oxa/ALB_C"/>
</dbReference>
<dbReference type="GO" id="GO:0032977">
    <property type="term" value="F:membrane insertase activity"/>
    <property type="evidence" value="ECO:0007669"/>
    <property type="project" value="InterPro"/>
</dbReference>
<proteinExistence type="inferred from homology"/>
<dbReference type="CDD" id="cd20070">
    <property type="entry name" value="5TM_YidC_Alb3"/>
    <property type="match status" value="1"/>
</dbReference>
<dbReference type="EMBL" id="FUWS01000003">
    <property type="protein sequence ID" value="SJZ74977.1"/>
    <property type="molecule type" value="Genomic_DNA"/>
</dbReference>
<evidence type="ECO:0000256" key="16">
    <source>
        <dbReference type="RuleBase" id="RU003945"/>
    </source>
</evidence>